<organism evidence="1">
    <name type="scientific">Setaria italica</name>
    <name type="common">Foxtail millet</name>
    <name type="synonym">Panicum italicum</name>
    <dbReference type="NCBI Taxonomy" id="4555"/>
    <lineage>
        <taxon>Eukaryota</taxon>
        <taxon>Viridiplantae</taxon>
        <taxon>Streptophyta</taxon>
        <taxon>Embryophyta</taxon>
        <taxon>Tracheophyta</taxon>
        <taxon>Spermatophyta</taxon>
        <taxon>Magnoliopsida</taxon>
        <taxon>Liliopsida</taxon>
        <taxon>Poales</taxon>
        <taxon>Poaceae</taxon>
        <taxon>PACMAD clade</taxon>
        <taxon>Panicoideae</taxon>
        <taxon>Panicodae</taxon>
        <taxon>Paniceae</taxon>
        <taxon>Cenchrinae</taxon>
        <taxon>Setaria</taxon>
    </lineage>
</organism>
<sequence>MACSGDGERHLLQSLDYPCTERLRLRRLLAYHRRHMYEEVYNAMKKRTRLIFEVKDLVKLVRTGQWRVAAPTSSASFPPTQ</sequence>
<evidence type="ECO:0000313" key="1">
    <source>
        <dbReference type="EMBL" id="RCV35274.1"/>
    </source>
</evidence>
<accession>A0A368RYV8</accession>
<gene>
    <name evidence="1" type="ORF">SETIT_7G227700v2</name>
</gene>
<protein>
    <submittedName>
        <fullName evidence="1">Uncharacterized protein</fullName>
    </submittedName>
</protein>
<name>A0A368RYV8_SETIT</name>
<dbReference type="OrthoDB" id="671735at2759"/>
<reference evidence="1" key="2">
    <citation type="submission" date="2015-07" db="EMBL/GenBank/DDBJ databases">
        <authorList>
            <person name="Noorani M."/>
        </authorList>
    </citation>
    <scope>NUCLEOTIDE SEQUENCE</scope>
    <source>
        <strain evidence="1">Yugu1</strain>
    </source>
</reference>
<proteinExistence type="predicted"/>
<dbReference type="PANTHER" id="PTHR36478:SF23">
    <property type="match status" value="1"/>
</dbReference>
<dbReference type="AlphaFoldDB" id="A0A368RYV8"/>
<reference evidence="1" key="1">
    <citation type="journal article" date="2012" name="Nat. Biotechnol.">
        <title>Reference genome sequence of the model plant Setaria.</title>
        <authorList>
            <person name="Bennetzen J.L."/>
            <person name="Schmutz J."/>
            <person name="Wang H."/>
            <person name="Percifield R."/>
            <person name="Hawkins J."/>
            <person name="Pontaroli A.C."/>
            <person name="Estep M."/>
            <person name="Feng L."/>
            <person name="Vaughn J.N."/>
            <person name="Grimwood J."/>
            <person name="Jenkins J."/>
            <person name="Barry K."/>
            <person name="Lindquist E."/>
            <person name="Hellsten U."/>
            <person name="Deshpande S."/>
            <person name="Wang X."/>
            <person name="Wu X."/>
            <person name="Mitros T."/>
            <person name="Triplett J."/>
            <person name="Yang X."/>
            <person name="Ye C.Y."/>
            <person name="Mauro-Herrera M."/>
            <person name="Wang L."/>
            <person name="Li P."/>
            <person name="Sharma M."/>
            <person name="Sharma R."/>
            <person name="Ronald P.C."/>
            <person name="Panaud O."/>
            <person name="Kellogg E.A."/>
            <person name="Brutnell T.P."/>
            <person name="Doust A.N."/>
            <person name="Tuskan G.A."/>
            <person name="Rokhsar D."/>
            <person name="Devos K.M."/>
        </authorList>
    </citation>
    <scope>NUCLEOTIDE SEQUENCE [LARGE SCALE GENOMIC DNA]</scope>
    <source>
        <strain evidence="1">Yugu1</strain>
    </source>
</reference>
<dbReference type="PANTHER" id="PTHR36478">
    <property type="entry name" value="OS04G0614237 PROTEIN-RELATED"/>
    <property type="match status" value="1"/>
</dbReference>
<dbReference type="EMBL" id="CM003534">
    <property type="protein sequence ID" value="RCV35274.1"/>
    <property type="molecule type" value="Genomic_DNA"/>
</dbReference>